<dbReference type="InterPro" id="IPR050147">
    <property type="entry name" value="Ser/Thr_Dehydratase"/>
</dbReference>
<evidence type="ECO:0000313" key="7">
    <source>
        <dbReference type="Proteomes" id="UP000187338"/>
    </source>
</evidence>
<dbReference type="SUPFAM" id="SSF53686">
    <property type="entry name" value="Tryptophan synthase beta subunit-like PLP-dependent enzymes"/>
    <property type="match status" value="1"/>
</dbReference>
<feature type="domain" description="Tryptophan synthase beta chain-like PALP" evidence="5">
    <location>
        <begin position="91"/>
        <end position="411"/>
    </location>
</feature>
<dbReference type="GO" id="GO:0036088">
    <property type="term" value="P:D-serine catabolic process"/>
    <property type="evidence" value="ECO:0007669"/>
    <property type="project" value="TreeGrafter"/>
</dbReference>
<evidence type="ECO:0000259" key="5">
    <source>
        <dbReference type="Pfam" id="PF00291"/>
    </source>
</evidence>
<name>A0A1L8D1Y8_9THEO</name>
<gene>
    <name evidence="4" type="primary">dsdA</name>
    <name evidence="6" type="ORF">ciss_11230</name>
</gene>
<dbReference type="NCBIfam" id="TIGR02035">
    <property type="entry name" value="D_Ser_am_lyase"/>
    <property type="match status" value="1"/>
</dbReference>
<evidence type="ECO:0000256" key="2">
    <source>
        <dbReference type="ARBA" id="ARBA00022898"/>
    </source>
</evidence>
<dbReference type="PANTHER" id="PTHR48078:SF9">
    <property type="entry name" value="D-SERINE DEHYDRATASE"/>
    <property type="match status" value="1"/>
</dbReference>
<dbReference type="CDD" id="cd06447">
    <property type="entry name" value="D-Ser-dehyd"/>
    <property type="match status" value="1"/>
</dbReference>
<comment type="catalytic activity">
    <reaction evidence="4">
        <text>D-serine = pyruvate + NH4(+)</text>
        <dbReference type="Rhea" id="RHEA:13977"/>
        <dbReference type="ChEBI" id="CHEBI:15361"/>
        <dbReference type="ChEBI" id="CHEBI:28938"/>
        <dbReference type="ChEBI" id="CHEBI:35247"/>
        <dbReference type="EC" id="4.3.1.18"/>
    </reaction>
</comment>
<dbReference type="InterPro" id="IPR011780">
    <property type="entry name" value="D_Ser_am_lyase"/>
</dbReference>
<dbReference type="PANTHER" id="PTHR48078">
    <property type="entry name" value="THREONINE DEHYDRATASE, MITOCHONDRIAL-RELATED"/>
    <property type="match status" value="1"/>
</dbReference>
<dbReference type="GO" id="GO:0016836">
    <property type="term" value="F:hydro-lyase activity"/>
    <property type="evidence" value="ECO:0007669"/>
    <property type="project" value="UniProtKB-UniRule"/>
</dbReference>
<dbReference type="InterPro" id="IPR001926">
    <property type="entry name" value="TrpB-like_PALP"/>
</dbReference>
<dbReference type="HAMAP" id="MF_01030">
    <property type="entry name" value="D_Ser_dehydrat"/>
    <property type="match status" value="1"/>
</dbReference>
<dbReference type="GO" id="GO:0030170">
    <property type="term" value="F:pyridoxal phosphate binding"/>
    <property type="evidence" value="ECO:0007669"/>
    <property type="project" value="InterPro"/>
</dbReference>
<evidence type="ECO:0000256" key="4">
    <source>
        <dbReference type="HAMAP-Rule" id="MF_01030"/>
    </source>
</evidence>
<dbReference type="Proteomes" id="UP000187338">
    <property type="component" value="Unassembled WGS sequence"/>
</dbReference>
<dbReference type="InterPro" id="IPR036052">
    <property type="entry name" value="TrpB-like_PALP_sf"/>
</dbReference>
<dbReference type="AlphaFoldDB" id="A0A1L8D1Y8"/>
<evidence type="ECO:0000313" key="6">
    <source>
        <dbReference type="EMBL" id="GAV25190.1"/>
    </source>
</evidence>
<dbReference type="EC" id="4.3.1.18" evidence="4"/>
<reference evidence="7" key="1">
    <citation type="submission" date="2016-12" db="EMBL/GenBank/DDBJ databases">
        <title>Draft Genome Sequences od Carboxydothermus pertinax and islandicus, Hydrogenogenic Carboxydotrophic Bacteria.</title>
        <authorList>
            <person name="Fukuyama Y."/>
            <person name="Ohmae K."/>
            <person name="Yoneda Y."/>
            <person name="Yoshida T."/>
            <person name="Sako Y."/>
        </authorList>
    </citation>
    <scope>NUCLEOTIDE SEQUENCE [LARGE SCALE GENOMIC DNA]</scope>
    <source>
        <strain evidence="7">SET</strain>
    </source>
</reference>
<dbReference type="GO" id="GO:0009097">
    <property type="term" value="P:isoleucine biosynthetic process"/>
    <property type="evidence" value="ECO:0007669"/>
    <property type="project" value="TreeGrafter"/>
</dbReference>
<dbReference type="EMBL" id="BDJL01000035">
    <property type="protein sequence ID" value="GAV25190.1"/>
    <property type="molecule type" value="Genomic_DNA"/>
</dbReference>
<dbReference type="GO" id="GO:0008721">
    <property type="term" value="F:D-serine ammonia-lyase activity"/>
    <property type="evidence" value="ECO:0007669"/>
    <property type="project" value="UniProtKB-EC"/>
</dbReference>
<evidence type="ECO:0000256" key="1">
    <source>
        <dbReference type="ARBA" id="ARBA00001933"/>
    </source>
</evidence>
<dbReference type="STRING" id="661089.ciss_11230"/>
<feature type="modified residue" description="N6-(pyridoxal phosphate)lysine" evidence="4">
    <location>
        <position position="135"/>
    </location>
</feature>
<comment type="caution">
    <text evidence="6">The sequence shown here is derived from an EMBL/GenBank/DDBJ whole genome shotgun (WGS) entry which is preliminary data.</text>
</comment>
<dbReference type="NCBIfam" id="NF002823">
    <property type="entry name" value="PRK02991.1"/>
    <property type="match status" value="1"/>
</dbReference>
<accession>A0A1L8D1Y8</accession>
<protein>
    <recommendedName>
        <fullName evidence="4">Probable D-serine dehydratase</fullName>
        <ecNumber evidence="4">4.3.1.18</ecNumber>
    </recommendedName>
    <alternativeName>
        <fullName evidence="4">D-serine deaminase</fullName>
        <shortName evidence="4">DSD</shortName>
    </alternativeName>
</protein>
<evidence type="ECO:0000256" key="3">
    <source>
        <dbReference type="ARBA" id="ARBA00023239"/>
    </source>
</evidence>
<proteinExistence type="inferred from homology"/>
<sequence>MDYKKEEKEGKLKHKFTKDRGKWESFEVKKMADMLTDIKNFKPVFWQNPNKLSANKALARIDFSFDDILDAQKRLQRFAPLIKKLFPETEDGIIESPLVEIPRMKQEIEKLYGGKVNGRLFLKCDNYLKVAGSIKARGGIYEVLKHAETLLLENGLITLEDDYSKISEERFKKFFSNYKVAVGSTGNLGLSIGIMAAALGFKVDVHMSHDAKEWKKKILRDRGVNVIEYREDYSKAVEEGRKKAAAEKNTYFVDDENSRDLFLGYSVAALRLKEQLAELGIEVNKQNPLYVYLPCGVGGAPGGISFGLKTIFKDDVYCYFVEPTHSPCMLLGLITQKFSAIHVRDFGLDNITEADGLAVGSPSRLVAEIANILIDGIYTIEDEELFKLLALLQDSENIKVEPSAAASLKGPLLVNSSTNAIHISWATGGIFIPEEIYREMYKRGKSYLKDTALY</sequence>
<keyword evidence="7" id="KW-1185">Reference proteome</keyword>
<dbReference type="Gene3D" id="3.40.50.1100">
    <property type="match status" value="2"/>
</dbReference>
<comment type="cofactor">
    <cofactor evidence="1 4">
        <name>pyridoxal 5'-phosphate</name>
        <dbReference type="ChEBI" id="CHEBI:597326"/>
    </cofactor>
</comment>
<keyword evidence="2 4" id="KW-0663">Pyridoxal phosphate</keyword>
<dbReference type="Pfam" id="PF00291">
    <property type="entry name" value="PALP"/>
    <property type="match status" value="1"/>
</dbReference>
<keyword evidence="3 4" id="KW-0456">Lyase</keyword>
<comment type="similarity">
    <text evidence="4">Belongs to the serine/threonine dehydratase family. DsdA subfamily.</text>
</comment>
<organism evidence="6 7">
    <name type="scientific">Carboxydothermus islandicus</name>
    <dbReference type="NCBI Taxonomy" id="661089"/>
    <lineage>
        <taxon>Bacteria</taxon>
        <taxon>Bacillati</taxon>
        <taxon>Bacillota</taxon>
        <taxon>Clostridia</taxon>
        <taxon>Thermoanaerobacterales</taxon>
        <taxon>Thermoanaerobacteraceae</taxon>
        <taxon>Carboxydothermus</taxon>
    </lineage>
</organism>